<evidence type="ECO:0000313" key="3">
    <source>
        <dbReference type="Proteomes" id="UP000266841"/>
    </source>
</evidence>
<accession>K0RUL9</accession>
<feature type="compositionally biased region" description="Low complexity" evidence="1">
    <location>
        <begin position="47"/>
        <end position="58"/>
    </location>
</feature>
<reference evidence="2 3" key="1">
    <citation type="journal article" date="2012" name="Genome Biol.">
        <title>Genome and low-iron response of an oceanic diatom adapted to chronic iron limitation.</title>
        <authorList>
            <person name="Lommer M."/>
            <person name="Specht M."/>
            <person name="Roy A.S."/>
            <person name="Kraemer L."/>
            <person name="Andreson R."/>
            <person name="Gutowska M.A."/>
            <person name="Wolf J."/>
            <person name="Bergner S.V."/>
            <person name="Schilhabel M.B."/>
            <person name="Klostermeier U.C."/>
            <person name="Beiko R.G."/>
            <person name="Rosenstiel P."/>
            <person name="Hippler M."/>
            <person name="Laroche J."/>
        </authorList>
    </citation>
    <scope>NUCLEOTIDE SEQUENCE [LARGE SCALE GENOMIC DNA]</scope>
    <source>
        <strain evidence="2 3">CCMP1005</strain>
    </source>
</reference>
<comment type="caution">
    <text evidence="2">The sequence shown here is derived from an EMBL/GenBank/DDBJ whole genome shotgun (WGS) entry which is preliminary data.</text>
</comment>
<dbReference type="AlphaFoldDB" id="K0RUL9"/>
<protein>
    <submittedName>
        <fullName evidence="2">Uncharacterized protein</fullName>
    </submittedName>
</protein>
<dbReference type="EMBL" id="AGNL01027884">
    <property type="protein sequence ID" value="EJK57548.1"/>
    <property type="molecule type" value="Genomic_DNA"/>
</dbReference>
<organism evidence="2 3">
    <name type="scientific">Thalassiosira oceanica</name>
    <name type="common">Marine diatom</name>
    <dbReference type="NCBI Taxonomy" id="159749"/>
    <lineage>
        <taxon>Eukaryota</taxon>
        <taxon>Sar</taxon>
        <taxon>Stramenopiles</taxon>
        <taxon>Ochrophyta</taxon>
        <taxon>Bacillariophyta</taxon>
        <taxon>Coscinodiscophyceae</taxon>
        <taxon>Thalassiosirophycidae</taxon>
        <taxon>Thalassiosirales</taxon>
        <taxon>Thalassiosiraceae</taxon>
        <taxon>Thalassiosira</taxon>
    </lineage>
</organism>
<keyword evidence="3" id="KW-1185">Reference proteome</keyword>
<sequence>MYDSLLHLSDTLLGMARKSQLETPKVGLDGMGGEIVQLNVSTSVPEQQTSSRTTRQRSNQTPSPVEMPSLGRKGTGSDNRIRRMCYWCDSRAVGRPKDMKQPRYLTVSTPDLRKNSGSDTVKDVGIYTCYHAAHRNAWNEHATSNRAAILRAG</sequence>
<evidence type="ECO:0000256" key="1">
    <source>
        <dbReference type="SAM" id="MobiDB-lite"/>
    </source>
</evidence>
<evidence type="ECO:0000313" key="2">
    <source>
        <dbReference type="EMBL" id="EJK57548.1"/>
    </source>
</evidence>
<name>K0RUL9_THAOC</name>
<feature type="region of interest" description="Disordered" evidence="1">
    <location>
        <begin position="42"/>
        <end position="77"/>
    </location>
</feature>
<proteinExistence type="predicted"/>
<gene>
    <name evidence="2" type="ORF">THAOC_22396</name>
</gene>
<dbReference type="Proteomes" id="UP000266841">
    <property type="component" value="Unassembled WGS sequence"/>
</dbReference>